<proteinExistence type="predicted"/>
<keyword evidence="1" id="KW-0812">Transmembrane</keyword>
<name>A0A1G6YHM9_9BACT</name>
<dbReference type="RefSeq" id="WP_092075963.1">
    <property type="nucleotide sequence ID" value="NZ_CALFZY010000007.1"/>
</dbReference>
<dbReference type="STRING" id="57664.SAMN05661003_10254"/>
<evidence type="ECO:0000313" key="3">
    <source>
        <dbReference type="Proteomes" id="UP000243205"/>
    </source>
</evidence>
<organism evidence="2 3">
    <name type="scientific">Desulfuromonas thiophila</name>
    <dbReference type="NCBI Taxonomy" id="57664"/>
    <lineage>
        <taxon>Bacteria</taxon>
        <taxon>Pseudomonadati</taxon>
        <taxon>Thermodesulfobacteriota</taxon>
        <taxon>Desulfuromonadia</taxon>
        <taxon>Desulfuromonadales</taxon>
        <taxon>Desulfuromonadaceae</taxon>
        <taxon>Desulfuromonas</taxon>
    </lineage>
</organism>
<feature type="transmembrane region" description="Helical" evidence="1">
    <location>
        <begin position="60"/>
        <end position="80"/>
    </location>
</feature>
<feature type="transmembrane region" description="Helical" evidence="1">
    <location>
        <begin position="36"/>
        <end position="54"/>
    </location>
</feature>
<accession>A0A1G6YHM9</accession>
<feature type="transmembrane region" description="Helical" evidence="1">
    <location>
        <begin position="6"/>
        <end position="24"/>
    </location>
</feature>
<keyword evidence="1" id="KW-0472">Membrane</keyword>
<sequence>MQLTPFGLKIALLAGTAVLVNLPLGYLRQGVVKRSLAWFAYIHLSIPLLLWLRLHFALDWQVIPLSILGALLGQFGGGWLRLRLQQPGRS</sequence>
<gene>
    <name evidence="2" type="ORF">SAMN05661003_10254</name>
</gene>
<evidence type="ECO:0000256" key="1">
    <source>
        <dbReference type="SAM" id="Phobius"/>
    </source>
</evidence>
<dbReference type="OrthoDB" id="5397176at2"/>
<reference evidence="3" key="1">
    <citation type="submission" date="2016-10" db="EMBL/GenBank/DDBJ databases">
        <authorList>
            <person name="Varghese N."/>
            <person name="Submissions S."/>
        </authorList>
    </citation>
    <scope>NUCLEOTIDE SEQUENCE [LARGE SCALE GENOMIC DNA]</scope>
    <source>
        <strain evidence="3">DSM 8987</strain>
    </source>
</reference>
<evidence type="ECO:0000313" key="2">
    <source>
        <dbReference type="EMBL" id="SDD89822.1"/>
    </source>
</evidence>
<dbReference type="EMBL" id="FNAQ01000002">
    <property type="protein sequence ID" value="SDD89822.1"/>
    <property type="molecule type" value="Genomic_DNA"/>
</dbReference>
<keyword evidence="3" id="KW-1185">Reference proteome</keyword>
<dbReference type="Proteomes" id="UP000243205">
    <property type="component" value="Unassembled WGS sequence"/>
</dbReference>
<keyword evidence="1" id="KW-1133">Transmembrane helix</keyword>
<protein>
    <submittedName>
        <fullName evidence="2">Uncharacterized protein</fullName>
    </submittedName>
</protein>
<dbReference type="AlphaFoldDB" id="A0A1G6YHM9"/>